<dbReference type="NCBIfam" id="TIGR00526">
    <property type="entry name" value="folB_dom"/>
    <property type="match status" value="1"/>
</dbReference>
<keyword evidence="9" id="KW-1185">Reference proteome</keyword>
<comment type="caution">
    <text evidence="8">The sequence shown here is derived from an EMBL/GenBank/DDBJ whole genome shotgun (WGS) entry which is preliminary data.</text>
</comment>
<dbReference type="SMART" id="SM00905">
    <property type="entry name" value="FolB"/>
    <property type="match status" value="1"/>
</dbReference>
<reference evidence="8 9" key="1">
    <citation type="submission" date="2022-01" db="EMBL/GenBank/DDBJ databases">
        <title>Whole genome-based taxonomy of the Shewanellaceae.</title>
        <authorList>
            <person name="Martin-Rodriguez A.J."/>
        </authorList>
    </citation>
    <scope>NUCLEOTIDE SEQUENCE [LARGE SCALE GENOMIC DNA]</scope>
    <source>
        <strain evidence="8 9">DSM 21332</strain>
    </source>
</reference>
<dbReference type="NCBIfam" id="NF008418">
    <property type="entry name" value="PRK11245.1"/>
    <property type="match status" value="1"/>
</dbReference>
<proteinExistence type="inferred from homology"/>
<dbReference type="Pfam" id="PF02152">
    <property type="entry name" value="FolB"/>
    <property type="match status" value="1"/>
</dbReference>
<dbReference type="CDD" id="cd00534">
    <property type="entry name" value="DHNA_DHNTPE"/>
    <property type="match status" value="1"/>
</dbReference>
<dbReference type="GO" id="GO:0008719">
    <property type="term" value="F:dihydroneopterin triphosphate 2'-epimerase activity"/>
    <property type="evidence" value="ECO:0007669"/>
    <property type="project" value="UniProtKB-EC"/>
</dbReference>
<dbReference type="Gene3D" id="3.30.1130.10">
    <property type="match status" value="1"/>
</dbReference>
<feature type="domain" description="Dihydroneopterin aldolase/epimerase" evidence="7">
    <location>
        <begin position="15"/>
        <end position="125"/>
    </location>
</feature>
<evidence type="ECO:0000313" key="8">
    <source>
        <dbReference type="EMBL" id="MCL2913598.1"/>
    </source>
</evidence>
<dbReference type="RefSeq" id="WP_249248337.1">
    <property type="nucleotide sequence ID" value="NZ_JAKIKT010000002.1"/>
</dbReference>
<evidence type="ECO:0000313" key="9">
    <source>
        <dbReference type="Proteomes" id="UP001202831"/>
    </source>
</evidence>
<dbReference type="InterPro" id="IPR043133">
    <property type="entry name" value="GTP-CH-I_C/QueF"/>
</dbReference>
<evidence type="ECO:0000256" key="5">
    <source>
        <dbReference type="ARBA" id="ARBA00044197"/>
    </source>
</evidence>
<dbReference type="PANTHER" id="PTHR42844:SF10">
    <property type="entry name" value="DIHYDRONEOPTERIN TRIPHOSPHATE 2'-EPIMERASE"/>
    <property type="match status" value="1"/>
</dbReference>
<name>A0ABT0N5A0_9GAMM</name>
<evidence type="ECO:0000256" key="2">
    <source>
        <dbReference type="ARBA" id="ARBA00023235"/>
    </source>
</evidence>
<gene>
    <name evidence="8" type="primary">folX</name>
    <name evidence="8" type="ORF">L2725_07320</name>
</gene>
<evidence type="ECO:0000256" key="1">
    <source>
        <dbReference type="ARBA" id="ARBA00005708"/>
    </source>
</evidence>
<evidence type="ECO:0000256" key="3">
    <source>
        <dbReference type="ARBA" id="ARBA00043806"/>
    </source>
</evidence>
<evidence type="ECO:0000256" key="4">
    <source>
        <dbReference type="ARBA" id="ARBA00044039"/>
    </source>
</evidence>
<evidence type="ECO:0000259" key="7">
    <source>
        <dbReference type="SMART" id="SM00905"/>
    </source>
</evidence>
<protein>
    <recommendedName>
        <fullName evidence="5">Dihydroneopterin triphosphate 2'-epimerase</fullName>
        <ecNumber evidence="4">5.1.99.7</ecNumber>
    </recommendedName>
    <alternativeName>
        <fullName evidence="6">D-erythro-7,8-dihydroneopterin triphosphate epimerase</fullName>
    </alternativeName>
</protein>
<organism evidence="8 9">
    <name type="scientific">Shewanella corallii</name>
    <dbReference type="NCBI Taxonomy" id="560080"/>
    <lineage>
        <taxon>Bacteria</taxon>
        <taxon>Pseudomonadati</taxon>
        <taxon>Pseudomonadota</taxon>
        <taxon>Gammaproteobacteria</taxon>
        <taxon>Alteromonadales</taxon>
        <taxon>Shewanellaceae</taxon>
        <taxon>Shewanella</taxon>
    </lineage>
</organism>
<comment type="catalytic activity">
    <reaction evidence="3">
        <text>7,8-dihydroneopterin 3'-triphosphate = 7,8-dihydromonapterin 3'-triphosphate</text>
        <dbReference type="Rhea" id="RHEA:28346"/>
        <dbReference type="ChEBI" id="CHEBI:58462"/>
        <dbReference type="ChEBI" id="CHEBI:61186"/>
        <dbReference type="EC" id="5.1.99.7"/>
    </reaction>
</comment>
<sequence>MTKPTASMSLSHAIIRVTNLRLRTFIGFNPEEQKKQQDVVINMEIHYPADKSFQTDNVVDALNYKTITKKVIQHVEEGRFKLLEKLVADLLAIAGEHPSVTLARVTVDKPHALRFADSVSLTLESRRADKEA</sequence>
<accession>A0ABT0N5A0</accession>
<dbReference type="Proteomes" id="UP001202831">
    <property type="component" value="Unassembled WGS sequence"/>
</dbReference>
<comment type="similarity">
    <text evidence="1">Belongs to the DHNA family.</text>
</comment>
<dbReference type="SUPFAM" id="SSF55620">
    <property type="entry name" value="Tetrahydrobiopterin biosynthesis enzymes-like"/>
    <property type="match status" value="1"/>
</dbReference>
<dbReference type="EC" id="5.1.99.7" evidence="4"/>
<keyword evidence="2 8" id="KW-0413">Isomerase</keyword>
<dbReference type="PANTHER" id="PTHR42844">
    <property type="entry name" value="DIHYDRONEOPTERIN ALDOLASE 1-RELATED"/>
    <property type="match status" value="1"/>
</dbReference>
<dbReference type="InterPro" id="IPR006156">
    <property type="entry name" value="Dihydroneopterin_aldolase"/>
</dbReference>
<dbReference type="InterPro" id="IPR006157">
    <property type="entry name" value="FolB_dom"/>
</dbReference>
<dbReference type="EMBL" id="JAKIKT010000002">
    <property type="protein sequence ID" value="MCL2913598.1"/>
    <property type="molecule type" value="Genomic_DNA"/>
</dbReference>
<evidence type="ECO:0000256" key="6">
    <source>
        <dbReference type="ARBA" id="ARBA00044306"/>
    </source>
</evidence>